<feature type="transmembrane region" description="Helical" evidence="1">
    <location>
        <begin position="282"/>
        <end position="306"/>
    </location>
</feature>
<reference evidence="2 3" key="1">
    <citation type="submission" date="2019-03" db="EMBL/GenBank/DDBJ databases">
        <title>Genomic Encyclopedia of Type Strains, Phase IV (KMG-IV): sequencing the most valuable type-strain genomes for metagenomic binning, comparative biology and taxonomic classification.</title>
        <authorList>
            <person name="Goeker M."/>
        </authorList>
    </citation>
    <scope>NUCLEOTIDE SEQUENCE [LARGE SCALE GENOMIC DNA]</scope>
    <source>
        <strain evidence="2 3">DSM 19610</strain>
    </source>
</reference>
<keyword evidence="1" id="KW-0472">Membrane</keyword>
<accession>A0A4R1HDI0</accession>
<feature type="transmembrane region" description="Helical" evidence="1">
    <location>
        <begin position="229"/>
        <end position="247"/>
    </location>
</feature>
<evidence type="ECO:0000313" key="3">
    <source>
        <dbReference type="Proteomes" id="UP000295707"/>
    </source>
</evidence>
<dbReference type="AlphaFoldDB" id="A0A4R1HDI0"/>
<comment type="caution">
    <text evidence="2">The sequence shown here is derived from an EMBL/GenBank/DDBJ whole genome shotgun (WGS) entry which is preliminary data.</text>
</comment>
<feature type="transmembrane region" description="Helical" evidence="1">
    <location>
        <begin position="104"/>
        <end position="122"/>
    </location>
</feature>
<organism evidence="2 3">
    <name type="scientific">Thiogranum longum</name>
    <dbReference type="NCBI Taxonomy" id="1537524"/>
    <lineage>
        <taxon>Bacteria</taxon>
        <taxon>Pseudomonadati</taxon>
        <taxon>Pseudomonadota</taxon>
        <taxon>Gammaproteobacteria</taxon>
        <taxon>Chromatiales</taxon>
        <taxon>Ectothiorhodospiraceae</taxon>
        <taxon>Thiogranum</taxon>
    </lineage>
</organism>
<evidence type="ECO:0000313" key="2">
    <source>
        <dbReference type="EMBL" id="TCK18761.1"/>
    </source>
</evidence>
<feature type="transmembrane region" description="Helical" evidence="1">
    <location>
        <begin position="75"/>
        <end position="92"/>
    </location>
</feature>
<feature type="transmembrane region" description="Helical" evidence="1">
    <location>
        <begin position="347"/>
        <end position="368"/>
    </location>
</feature>
<feature type="transmembrane region" description="Helical" evidence="1">
    <location>
        <begin position="185"/>
        <end position="206"/>
    </location>
</feature>
<feature type="transmembrane region" description="Helical" evidence="1">
    <location>
        <begin position="374"/>
        <end position="394"/>
    </location>
</feature>
<name>A0A4R1HDI0_9GAMM</name>
<dbReference type="Pfam" id="PF05940">
    <property type="entry name" value="NnrS"/>
    <property type="match status" value="1"/>
</dbReference>
<dbReference type="InterPro" id="IPR010266">
    <property type="entry name" value="NnrS"/>
</dbReference>
<keyword evidence="3" id="KW-1185">Reference proteome</keyword>
<sequence>MLRYCCTFQEINRLLQIEESTPRGVAWLRLGFRPFFLAALAFGAISMLIWLGVFGGYRSLPLAGLSGMVWHGHEMIYGYSMAVIAGFLLTAVRNWTGVATLRGIPLLLLFLCWLLARLLLAVGDAAYLYYAAVFDLLFNTGFLVAIAVPVMRTRSWAQAPILLKAALMAGSNLLFYLGAGGALESGIVVGLFSGLYLVLALILMLSRRVLPFFIERGVGYAVQLSNRKWLDISSVVLFVAFWLADIFRPDSLPVSLLAIALLVLHAMRWVGWYTPGIWKKPLLWSLYLAYGAIIAGFALKAAVYFLDLSPYLALHAFAVGGVGLMTAGMMSRVALGHTGRDIMAPPAVLTPVFLLLVAALLARVALPMIDVSHYRLWVVVSQGLWIVAFSVLTLRYFPILTQPRIDGQDG</sequence>
<keyword evidence="1" id="KW-1133">Transmembrane helix</keyword>
<feature type="transmembrane region" description="Helical" evidence="1">
    <location>
        <begin position="161"/>
        <end position="179"/>
    </location>
</feature>
<dbReference type="Proteomes" id="UP000295707">
    <property type="component" value="Unassembled WGS sequence"/>
</dbReference>
<keyword evidence="1" id="KW-0812">Transmembrane</keyword>
<feature type="transmembrane region" description="Helical" evidence="1">
    <location>
        <begin position="312"/>
        <end position="335"/>
    </location>
</feature>
<dbReference type="OrthoDB" id="9770040at2"/>
<evidence type="ECO:0000256" key="1">
    <source>
        <dbReference type="SAM" id="Phobius"/>
    </source>
</evidence>
<gene>
    <name evidence="2" type="ORF">DFR30_2045</name>
</gene>
<dbReference type="EMBL" id="SMFX01000001">
    <property type="protein sequence ID" value="TCK18761.1"/>
    <property type="molecule type" value="Genomic_DNA"/>
</dbReference>
<proteinExistence type="predicted"/>
<protein>
    <submittedName>
        <fullName evidence="2">Uncharacterized protein involved in response to NO</fullName>
    </submittedName>
</protein>
<feature type="transmembrane region" description="Helical" evidence="1">
    <location>
        <begin position="253"/>
        <end position="270"/>
    </location>
</feature>
<feature type="transmembrane region" description="Helical" evidence="1">
    <location>
        <begin position="128"/>
        <end position="149"/>
    </location>
</feature>
<feature type="transmembrane region" description="Helical" evidence="1">
    <location>
        <begin position="35"/>
        <end position="55"/>
    </location>
</feature>